<evidence type="ECO:0000313" key="2">
    <source>
        <dbReference type="EMBL" id="GBM48197.1"/>
    </source>
</evidence>
<proteinExistence type="predicted"/>
<dbReference type="InterPro" id="IPR005312">
    <property type="entry name" value="DUF1759"/>
</dbReference>
<dbReference type="Proteomes" id="UP000499080">
    <property type="component" value="Unassembled WGS sequence"/>
</dbReference>
<gene>
    <name evidence="2" type="ORF">AVEN_72474_1</name>
</gene>
<accession>A0A4Y2G4N7</accession>
<dbReference type="InterPro" id="IPR040676">
    <property type="entry name" value="DUF5641"/>
</dbReference>
<reference evidence="2 3" key="1">
    <citation type="journal article" date="2019" name="Sci. Rep.">
        <title>Orb-weaving spider Araneus ventricosus genome elucidates the spidroin gene catalogue.</title>
        <authorList>
            <person name="Kono N."/>
            <person name="Nakamura H."/>
            <person name="Ohtoshi R."/>
            <person name="Moran D.A.P."/>
            <person name="Shinohara A."/>
            <person name="Yoshida Y."/>
            <person name="Fujiwara M."/>
            <person name="Mori M."/>
            <person name="Tomita M."/>
            <person name="Arakawa K."/>
        </authorList>
    </citation>
    <scope>NUCLEOTIDE SEQUENCE [LARGE SCALE GENOMIC DNA]</scope>
</reference>
<dbReference type="EMBL" id="BGPR01001207">
    <property type="protein sequence ID" value="GBM48197.1"/>
    <property type="molecule type" value="Genomic_DNA"/>
</dbReference>
<evidence type="ECO:0000313" key="3">
    <source>
        <dbReference type="Proteomes" id="UP000499080"/>
    </source>
</evidence>
<keyword evidence="3" id="KW-1185">Reference proteome</keyword>
<dbReference type="PANTHER" id="PTHR47331">
    <property type="entry name" value="PHD-TYPE DOMAIN-CONTAINING PROTEIN"/>
    <property type="match status" value="1"/>
</dbReference>
<dbReference type="AlphaFoldDB" id="A0A4Y2G4N7"/>
<comment type="caution">
    <text evidence="2">The sequence shown here is derived from an EMBL/GenBank/DDBJ whole genome shotgun (WGS) entry which is preliminary data.</text>
</comment>
<organism evidence="2 3">
    <name type="scientific">Araneus ventricosus</name>
    <name type="common">Orbweaver spider</name>
    <name type="synonym">Epeira ventricosa</name>
    <dbReference type="NCBI Taxonomy" id="182803"/>
    <lineage>
        <taxon>Eukaryota</taxon>
        <taxon>Metazoa</taxon>
        <taxon>Ecdysozoa</taxon>
        <taxon>Arthropoda</taxon>
        <taxon>Chelicerata</taxon>
        <taxon>Arachnida</taxon>
        <taxon>Araneae</taxon>
        <taxon>Araneomorphae</taxon>
        <taxon>Entelegynae</taxon>
        <taxon>Araneoidea</taxon>
        <taxon>Araneidae</taxon>
        <taxon>Araneus</taxon>
    </lineage>
</organism>
<evidence type="ECO:0000259" key="1">
    <source>
        <dbReference type="Pfam" id="PF18701"/>
    </source>
</evidence>
<dbReference type="OrthoDB" id="5864015at2759"/>
<protein>
    <recommendedName>
        <fullName evidence="1">DUF5641 domain-containing protein</fullName>
    </recommendedName>
</protein>
<dbReference type="Pfam" id="PF03564">
    <property type="entry name" value="DUF1759"/>
    <property type="match status" value="1"/>
</dbReference>
<dbReference type="Pfam" id="PF18701">
    <property type="entry name" value="DUF5641"/>
    <property type="match status" value="1"/>
</dbReference>
<feature type="domain" description="DUF5641" evidence="1">
    <location>
        <begin position="2"/>
        <end position="65"/>
    </location>
</feature>
<sequence length="213" mass="24403">MDYFNSLQIRSKWKIYNPNIQIGDVVIIKEDNIPSSVRPLVKVVSTHPRKDGVVRAVTLKTLKDAASKCKLPEIQLPSSGENPREWLNFCTLFQKVHEEASIDDRNKYQYLTQSTVLVSAPREIVESFPATAQNYKKAVEYLMERFGKETVLKQLYIRDLLQLVISKNKCELSSLYDKLQTRIQSLASLGLTKEKYADILFPLVESILPIDIV</sequence>
<name>A0A4Y2G4N7_ARAVE</name>
<dbReference type="PANTHER" id="PTHR47331:SF6">
    <property type="entry name" value="DOUBLECORTIN DOMAIN-CONTAINING PROTEIN"/>
    <property type="match status" value="1"/>
</dbReference>